<keyword evidence="2" id="KW-1185">Reference proteome</keyword>
<sequence>MLREPLQKRIGPIHQPQSAFCHHKDCSPSEMCNLQEVPVPHGVGGKLPEKTQVCVAHLRPSQKGASRWFVPVARPASSERPMSEELASAGFRQSKWLLFSRTTSAASELP</sequence>
<accession>A0AAV4R5U6</accession>
<gene>
    <name evidence="1" type="ORF">CDAR_8871</name>
</gene>
<dbReference type="EMBL" id="BPLQ01005523">
    <property type="protein sequence ID" value="GIY15453.1"/>
    <property type="molecule type" value="Genomic_DNA"/>
</dbReference>
<reference evidence="1 2" key="1">
    <citation type="submission" date="2021-06" db="EMBL/GenBank/DDBJ databases">
        <title>Caerostris darwini draft genome.</title>
        <authorList>
            <person name="Kono N."/>
            <person name="Arakawa K."/>
        </authorList>
    </citation>
    <scope>NUCLEOTIDE SEQUENCE [LARGE SCALE GENOMIC DNA]</scope>
</reference>
<proteinExistence type="predicted"/>
<evidence type="ECO:0000313" key="2">
    <source>
        <dbReference type="Proteomes" id="UP001054837"/>
    </source>
</evidence>
<protein>
    <recommendedName>
        <fullName evidence="3">Prolactin receptor</fullName>
    </recommendedName>
</protein>
<dbReference type="AlphaFoldDB" id="A0AAV4R5U6"/>
<evidence type="ECO:0008006" key="3">
    <source>
        <dbReference type="Google" id="ProtNLM"/>
    </source>
</evidence>
<name>A0AAV4R5U6_9ARAC</name>
<organism evidence="1 2">
    <name type="scientific">Caerostris darwini</name>
    <dbReference type="NCBI Taxonomy" id="1538125"/>
    <lineage>
        <taxon>Eukaryota</taxon>
        <taxon>Metazoa</taxon>
        <taxon>Ecdysozoa</taxon>
        <taxon>Arthropoda</taxon>
        <taxon>Chelicerata</taxon>
        <taxon>Arachnida</taxon>
        <taxon>Araneae</taxon>
        <taxon>Araneomorphae</taxon>
        <taxon>Entelegynae</taxon>
        <taxon>Araneoidea</taxon>
        <taxon>Araneidae</taxon>
        <taxon>Caerostris</taxon>
    </lineage>
</organism>
<evidence type="ECO:0000313" key="1">
    <source>
        <dbReference type="EMBL" id="GIY15453.1"/>
    </source>
</evidence>
<dbReference type="Proteomes" id="UP001054837">
    <property type="component" value="Unassembled WGS sequence"/>
</dbReference>
<comment type="caution">
    <text evidence="1">The sequence shown here is derived from an EMBL/GenBank/DDBJ whole genome shotgun (WGS) entry which is preliminary data.</text>
</comment>